<dbReference type="SUPFAM" id="SSF51735">
    <property type="entry name" value="NAD(P)-binding Rossmann-fold domains"/>
    <property type="match status" value="1"/>
</dbReference>
<dbReference type="GO" id="GO:0016491">
    <property type="term" value="F:oxidoreductase activity"/>
    <property type="evidence" value="ECO:0007669"/>
    <property type="project" value="UniProtKB-KW"/>
</dbReference>
<accession>A0AAJ0DA51</accession>
<reference evidence="4" key="1">
    <citation type="submission" date="2023-04" db="EMBL/GenBank/DDBJ databases">
        <title>Black Yeasts Isolated from many extreme environments.</title>
        <authorList>
            <person name="Coleine C."/>
            <person name="Stajich J.E."/>
            <person name="Selbmann L."/>
        </authorList>
    </citation>
    <scope>NUCLEOTIDE SEQUENCE</scope>
    <source>
        <strain evidence="4">CCFEE 5312</strain>
    </source>
</reference>
<dbReference type="CDD" id="cd05233">
    <property type="entry name" value="SDR_c"/>
    <property type="match status" value="1"/>
</dbReference>
<dbReference type="InterPro" id="IPR002347">
    <property type="entry name" value="SDR_fam"/>
</dbReference>
<comment type="similarity">
    <text evidence="1">Belongs to the short-chain dehydrogenases/reductases (SDR) family.</text>
</comment>
<keyword evidence="3" id="KW-0560">Oxidoreductase</keyword>
<keyword evidence="5" id="KW-1185">Reference proteome</keyword>
<dbReference type="PRINTS" id="PR00081">
    <property type="entry name" value="GDHRDH"/>
</dbReference>
<name>A0AAJ0DA51_9PEZI</name>
<proteinExistence type="inferred from homology"/>
<evidence type="ECO:0000256" key="1">
    <source>
        <dbReference type="ARBA" id="ARBA00006484"/>
    </source>
</evidence>
<dbReference type="InterPro" id="IPR052178">
    <property type="entry name" value="Sec_Metab_Biosynth_SDR"/>
</dbReference>
<dbReference type="AlphaFoldDB" id="A0AAJ0DA51"/>
<evidence type="ECO:0000256" key="3">
    <source>
        <dbReference type="ARBA" id="ARBA00023002"/>
    </source>
</evidence>
<comment type="caution">
    <text evidence="4">The sequence shown here is derived from an EMBL/GenBank/DDBJ whole genome shotgun (WGS) entry which is preliminary data.</text>
</comment>
<dbReference type="Proteomes" id="UP001271007">
    <property type="component" value="Unassembled WGS sequence"/>
</dbReference>
<dbReference type="PANTHER" id="PTHR43618">
    <property type="entry name" value="7-ALPHA-HYDROXYSTEROID DEHYDROGENASE"/>
    <property type="match status" value="1"/>
</dbReference>
<evidence type="ECO:0000313" key="4">
    <source>
        <dbReference type="EMBL" id="KAK3046110.1"/>
    </source>
</evidence>
<dbReference type="PANTHER" id="PTHR43618:SF2">
    <property type="entry name" value="CHAIN DEHYDROGENASE, PUTATIVE (AFU_ORTHOLOGUE AFUA_6G06930)-RELATED"/>
    <property type="match status" value="1"/>
</dbReference>
<protein>
    <submittedName>
        <fullName evidence="4">Uncharacterized protein</fullName>
    </submittedName>
</protein>
<sequence length="254" mass="27213">MPYNLEGRNVLITGGSRGLGAEVARKFAAKGCNVAINYASSEAPAKALAEELESKHKVKTVILKGDGGNMSDCEKLVKDTISAFGGLDILIANAGWTRFSDFADLGSMSDDEWTKCWLTNVLGPKKYIETCMPTFNANPEGGVVIITSSIAAQRLGGSSMPYCVTKAAQVHMMKCVASTQGRKLRCNAVLPGLLLTDWGNEYGEERINVLREAAALKQETIVSDCADMYIELAQNTSMTGQAISVDSGLNIDNM</sequence>
<evidence type="ECO:0000313" key="5">
    <source>
        <dbReference type="Proteomes" id="UP001271007"/>
    </source>
</evidence>
<keyword evidence="2" id="KW-0521">NADP</keyword>
<dbReference type="EMBL" id="JAWDJX010000114">
    <property type="protein sequence ID" value="KAK3046110.1"/>
    <property type="molecule type" value="Genomic_DNA"/>
</dbReference>
<organism evidence="4 5">
    <name type="scientific">Extremus antarcticus</name>
    <dbReference type="NCBI Taxonomy" id="702011"/>
    <lineage>
        <taxon>Eukaryota</taxon>
        <taxon>Fungi</taxon>
        <taxon>Dikarya</taxon>
        <taxon>Ascomycota</taxon>
        <taxon>Pezizomycotina</taxon>
        <taxon>Dothideomycetes</taxon>
        <taxon>Dothideomycetidae</taxon>
        <taxon>Mycosphaerellales</taxon>
        <taxon>Extremaceae</taxon>
        <taxon>Extremus</taxon>
    </lineage>
</organism>
<dbReference type="InterPro" id="IPR036291">
    <property type="entry name" value="NAD(P)-bd_dom_sf"/>
</dbReference>
<dbReference type="Gene3D" id="3.40.50.720">
    <property type="entry name" value="NAD(P)-binding Rossmann-like Domain"/>
    <property type="match status" value="1"/>
</dbReference>
<evidence type="ECO:0000256" key="2">
    <source>
        <dbReference type="ARBA" id="ARBA00022857"/>
    </source>
</evidence>
<dbReference type="Pfam" id="PF13561">
    <property type="entry name" value="adh_short_C2"/>
    <property type="match status" value="1"/>
</dbReference>
<gene>
    <name evidence="4" type="ORF">LTR09_012372</name>
</gene>